<reference evidence="5" key="1">
    <citation type="journal article" date="2019" name="Int. J. Syst. Evol. Microbiol.">
        <title>The Global Catalogue of Microorganisms (GCM) 10K type strain sequencing project: providing services to taxonomists for standard genome sequencing and annotation.</title>
        <authorList>
            <consortium name="The Broad Institute Genomics Platform"/>
            <consortium name="The Broad Institute Genome Sequencing Center for Infectious Disease"/>
            <person name="Wu L."/>
            <person name="Ma J."/>
        </authorList>
    </citation>
    <scope>NUCLEOTIDE SEQUENCE [LARGE SCALE GENOMIC DNA]</scope>
    <source>
        <strain evidence="5">JCM 16961</strain>
    </source>
</reference>
<dbReference type="Pfam" id="PF02481">
    <property type="entry name" value="DNA_processg_A"/>
    <property type="match status" value="1"/>
</dbReference>
<feature type="region of interest" description="Disordered" evidence="2">
    <location>
        <begin position="333"/>
        <end position="354"/>
    </location>
</feature>
<accession>A0ABP7CS99</accession>
<dbReference type="Gene3D" id="3.40.50.450">
    <property type="match status" value="1"/>
</dbReference>
<dbReference type="EMBL" id="BAABCJ010000001">
    <property type="protein sequence ID" value="GAA3693723.1"/>
    <property type="molecule type" value="Genomic_DNA"/>
</dbReference>
<dbReference type="InterPro" id="IPR003488">
    <property type="entry name" value="DprA"/>
</dbReference>
<feature type="compositionally biased region" description="Basic and acidic residues" evidence="2">
    <location>
        <begin position="342"/>
        <end position="354"/>
    </location>
</feature>
<dbReference type="SUPFAM" id="SSF102405">
    <property type="entry name" value="MCP/YpsA-like"/>
    <property type="match status" value="1"/>
</dbReference>
<evidence type="ECO:0000256" key="2">
    <source>
        <dbReference type="SAM" id="MobiDB-lite"/>
    </source>
</evidence>
<sequence length="415" mass="42771">MSRHLRSIDDPRRARAALSRLIEPGDLTGAALVQVLGPVGALQLVAEEGARVPASVQQNVADLLGAAAASRRELHVAGGIERWRPRLGDAVPERDLATVERLGGGILTPEDAAWPEQLDALGPGAPLCLWWRGREAVATGLGRGAGRLVSFVGSRDATEYGIRATHELVAPLVGRGLVVVSGGAYGIDAAAHRAALSAQHPEGGPATIAVMAGGVDRFYPAGNEELIRSVAAQGIVLAEVPPGSSPTRWRFLLRNRLIAALCRATVVVEARWRSGALTTARRAAEIGREVGAVPGSIFSANSAGCHRLLGEGSAVAVTRSADVLELAGLLDGTSGGGQAARSGDRAPDPGPARRHDGLDVQDLLLYEALPARGVTTPDKLCSVAGLGVGAVLGGLSRLRARGLAVEAAGGWRRTA</sequence>
<dbReference type="Proteomes" id="UP001501536">
    <property type="component" value="Unassembled WGS sequence"/>
</dbReference>
<gene>
    <name evidence="4" type="primary">dprA</name>
    <name evidence="4" type="ORF">GCM10022377_02950</name>
</gene>
<proteinExistence type="inferred from homology"/>
<comment type="similarity">
    <text evidence="1">Belongs to the DprA/Smf family.</text>
</comment>
<dbReference type="PANTHER" id="PTHR43022">
    <property type="entry name" value="PROTEIN SMF"/>
    <property type="match status" value="1"/>
</dbReference>
<name>A0ABP7CS99_9MICC</name>
<dbReference type="InterPro" id="IPR057666">
    <property type="entry name" value="DrpA_SLOG"/>
</dbReference>
<organism evidence="4 5">
    <name type="scientific">Zhihengliuella alba</name>
    <dbReference type="NCBI Taxonomy" id="547018"/>
    <lineage>
        <taxon>Bacteria</taxon>
        <taxon>Bacillati</taxon>
        <taxon>Actinomycetota</taxon>
        <taxon>Actinomycetes</taxon>
        <taxon>Micrococcales</taxon>
        <taxon>Micrococcaceae</taxon>
        <taxon>Zhihengliuella</taxon>
    </lineage>
</organism>
<protein>
    <submittedName>
        <fullName evidence="4">DNA-processing protein DprA</fullName>
    </submittedName>
</protein>
<evidence type="ECO:0000313" key="4">
    <source>
        <dbReference type="EMBL" id="GAA3693723.1"/>
    </source>
</evidence>
<dbReference type="RefSeq" id="WP_344878918.1">
    <property type="nucleotide sequence ID" value="NZ_BAABCJ010000001.1"/>
</dbReference>
<dbReference type="NCBIfam" id="TIGR00732">
    <property type="entry name" value="dprA"/>
    <property type="match status" value="1"/>
</dbReference>
<evidence type="ECO:0000259" key="3">
    <source>
        <dbReference type="Pfam" id="PF02481"/>
    </source>
</evidence>
<feature type="domain" description="Smf/DprA SLOG" evidence="3">
    <location>
        <begin position="106"/>
        <end position="326"/>
    </location>
</feature>
<keyword evidence="5" id="KW-1185">Reference proteome</keyword>
<evidence type="ECO:0000256" key="1">
    <source>
        <dbReference type="ARBA" id="ARBA00006525"/>
    </source>
</evidence>
<comment type="caution">
    <text evidence="4">The sequence shown here is derived from an EMBL/GenBank/DDBJ whole genome shotgun (WGS) entry which is preliminary data.</text>
</comment>
<evidence type="ECO:0000313" key="5">
    <source>
        <dbReference type="Proteomes" id="UP001501536"/>
    </source>
</evidence>
<dbReference type="PANTHER" id="PTHR43022:SF1">
    <property type="entry name" value="PROTEIN SMF"/>
    <property type="match status" value="1"/>
</dbReference>